<dbReference type="Proteomes" id="UP000236291">
    <property type="component" value="Unassembled WGS sequence"/>
</dbReference>
<sequence>MSCKISGDWRDICKVHKLAEGTIIKFGVTEASNNRTIYFKLSPYLGVQTTLYAPSTSSDRKTFYQSQHYYML</sequence>
<organism evidence="1 2">
    <name type="scientific">Trifolium pratense</name>
    <name type="common">Red clover</name>
    <dbReference type="NCBI Taxonomy" id="57577"/>
    <lineage>
        <taxon>Eukaryota</taxon>
        <taxon>Viridiplantae</taxon>
        <taxon>Streptophyta</taxon>
        <taxon>Embryophyta</taxon>
        <taxon>Tracheophyta</taxon>
        <taxon>Spermatophyta</taxon>
        <taxon>Magnoliopsida</taxon>
        <taxon>eudicotyledons</taxon>
        <taxon>Gunneridae</taxon>
        <taxon>Pentapetalae</taxon>
        <taxon>rosids</taxon>
        <taxon>fabids</taxon>
        <taxon>Fabales</taxon>
        <taxon>Fabaceae</taxon>
        <taxon>Papilionoideae</taxon>
        <taxon>50 kb inversion clade</taxon>
        <taxon>NPAAA clade</taxon>
        <taxon>Hologalegina</taxon>
        <taxon>IRL clade</taxon>
        <taxon>Trifolieae</taxon>
        <taxon>Trifolium</taxon>
    </lineage>
</organism>
<accession>A0A2K3MBN2</accession>
<reference evidence="1 2" key="1">
    <citation type="journal article" date="2014" name="Am. J. Bot.">
        <title>Genome assembly and annotation for red clover (Trifolium pratense; Fabaceae).</title>
        <authorList>
            <person name="Istvanek J."/>
            <person name="Jaros M."/>
            <person name="Krenek A."/>
            <person name="Repkova J."/>
        </authorList>
    </citation>
    <scope>NUCLEOTIDE SEQUENCE [LARGE SCALE GENOMIC DNA]</scope>
    <source>
        <strain evidence="2">cv. Tatra</strain>
        <tissue evidence="1">Young leaves</tissue>
    </source>
</reference>
<dbReference type="EMBL" id="ASHM01055877">
    <property type="protein sequence ID" value="PNX88194.1"/>
    <property type="molecule type" value="Genomic_DNA"/>
</dbReference>
<evidence type="ECO:0000313" key="2">
    <source>
        <dbReference type="Proteomes" id="UP000236291"/>
    </source>
</evidence>
<name>A0A2K3MBN2_TRIPR</name>
<protein>
    <submittedName>
        <fullName evidence="1">Uncharacterized protein</fullName>
    </submittedName>
</protein>
<gene>
    <name evidence="1" type="ORF">L195_g044296</name>
</gene>
<comment type="caution">
    <text evidence="1">The sequence shown here is derived from an EMBL/GenBank/DDBJ whole genome shotgun (WGS) entry which is preliminary data.</text>
</comment>
<reference evidence="1 2" key="2">
    <citation type="journal article" date="2017" name="Front. Plant Sci.">
        <title>Gene Classification and Mining of Molecular Markers Useful in Red Clover (Trifolium pratense) Breeding.</title>
        <authorList>
            <person name="Istvanek J."/>
            <person name="Dluhosova J."/>
            <person name="Dluhos P."/>
            <person name="Patkova L."/>
            <person name="Nedelnik J."/>
            <person name="Repkova J."/>
        </authorList>
    </citation>
    <scope>NUCLEOTIDE SEQUENCE [LARGE SCALE GENOMIC DNA]</scope>
    <source>
        <strain evidence="2">cv. Tatra</strain>
        <tissue evidence="1">Young leaves</tissue>
    </source>
</reference>
<proteinExistence type="predicted"/>
<evidence type="ECO:0000313" key="1">
    <source>
        <dbReference type="EMBL" id="PNX88194.1"/>
    </source>
</evidence>
<dbReference type="AlphaFoldDB" id="A0A2K3MBN2"/>